<reference evidence="1 2" key="1">
    <citation type="submission" date="2007-10" db="EMBL/GenBank/DDBJ databases">
        <title>Draft genome sequence of Dorea formicigenerans(ATCC 27755).</title>
        <authorList>
            <person name="Sudarsanam P."/>
            <person name="Ley R."/>
            <person name="Guruge J."/>
            <person name="Turnbaugh P.J."/>
            <person name="Mahowald M."/>
            <person name="Liep D."/>
            <person name="Gordon J."/>
        </authorList>
    </citation>
    <scope>NUCLEOTIDE SEQUENCE [LARGE SCALE GENOMIC DNA]</scope>
    <source>
        <strain evidence="1 2">ATCC 27755</strain>
    </source>
</reference>
<name>B0G1R8_9FIRM</name>
<organism evidence="1 2">
    <name type="scientific">Dorea formicigenerans ATCC 27755</name>
    <dbReference type="NCBI Taxonomy" id="411461"/>
    <lineage>
        <taxon>Bacteria</taxon>
        <taxon>Bacillati</taxon>
        <taxon>Bacillota</taxon>
        <taxon>Clostridia</taxon>
        <taxon>Lachnospirales</taxon>
        <taxon>Lachnospiraceae</taxon>
        <taxon>Dorea</taxon>
    </lineage>
</organism>
<sequence length="77" mass="8996">NRRPATGNQRAGRRANYNMIDNVLNNMPPKKEPYLEYFATEFDEFHDMGAYEKSTDVNQIAAVYEKYRENPETAYLG</sequence>
<evidence type="ECO:0000313" key="1">
    <source>
        <dbReference type="EMBL" id="EDR48416.1"/>
    </source>
</evidence>
<dbReference type="EMBL" id="AAXA02000005">
    <property type="protein sequence ID" value="EDR48416.1"/>
    <property type="molecule type" value="Genomic_DNA"/>
</dbReference>
<protein>
    <submittedName>
        <fullName evidence="1">Uncharacterized protein</fullName>
    </submittedName>
</protein>
<dbReference type="PaxDb" id="411461-DORFOR_00158"/>
<accession>B0G1R8</accession>
<proteinExistence type="predicted"/>
<comment type="caution">
    <text evidence="1">The sequence shown here is derived from an EMBL/GenBank/DDBJ whole genome shotgun (WGS) entry which is preliminary data.</text>
</comment>
<dbReference type="Proteomes" id="UP000005359">
    <property type="component" value="Unassembled WGS sequence"/>
</dbReference>
<gene>
    <name evidence="1" type="ORF">DORFOR_00158</name>
</gene>
<evidence type="ECO:0000313" key="2">
    <source>
        <dbReference type="Proteomes" id="UP000005359"/>
    </source>
</evidence>
<dbReference type="STRING" id="411461.DORFOR_00158"/>
<dbReference type="AlphaFoldDB" id="B0G1R8"/>
<reference evidence="1 2" key="2">
    <citation type="submission" date="2007-10" db="EMBL/GenBank/DDBJ databases">
        <authorList>
            <person name="Fulton L."/>
            <person name="Clifton S."/>
            <person name="Fulton B."/>
            <person name="Xu J."/>
            <person name="Minx P."/>
            <person name="Pepin K.H."/>
            <person name="Johnson M."/>
            <person name="Thiruvilangam P."/>
            <person name="Bhonagiri V."/>
            <person name="Nash W.E."/>
            <person name="Wang C."/>
            <person name="Mardis E.R."/>
            <person name="Wilson R.K."/>
        </authorList>
    </citation>
    <scope>NUCLEOTIDE SEQUENCE [LARGE SCALE GENOMIC DNA]</scope>
    <source>
        <strain evidence="1 2">ATCC 27755</strain>
    </source>
</reference>
<feature type="non-terminal residue" evidence="1">
    <location>
        <position position="1"/>
    </location>
</feature>
<dbReference type="eggNOG" id="COG4227">
    <property type="taxonomic scope" value="Bacteria"/>
</dbReference>